<evidence type="ECO:0000313" key="6">
    <source>
        <dbReference type="EMBL" id="SDM84891.1"/>
    </source>
</evidence>
<dbReference type="Pfam" id="PF01041">
    <property type="entry name" value="DegT_DnrJ_EryC1"/>
    <property type="match status" value="1"/>
</dbReference>
<dbReference type="SUPFAM" id="SSF53383">
    <property type="entry name" value="PLP-dependent transferases"/>
    <property type="match status" value="1"/>
</dbReference>
<feature type="modified residue" description="N6-(pyridoxal phosphate)lysine" evidence="4">
    <location>
        <position position="189"/>
    </location>
</feature>
<dbReference type="Proteomes" id="UP000183200">
    <property type="component" value="Unassembled WGS sequence"/>
</dbReference>
<organism evidence="6 7">
    <name type="scientific">Pedobacter steynii</name>
    <dbReference type="NCBI Taxonomy" id="430522"/>
    <lineage>
        <taxon>Bacteria</taxon>
        <taxon>Pseudomonadati</taxon>
        <taxon>Bacteroidota</taxon>
        <taxon>Sphingobacteriia</taxon>
        <taxon>Sphingobacteriales</taxon>
        <taxon>Sphingobacteriaceae</taxon>
        <taxon>Pedobacter</taxon>
    </lineage>
</organism>
<gene>
    <name evidence="6" type="ORF">SAMN05421820_105197</name>
</gene>
<protein>
    <submittedName>
        <fullName evidence="6">dTDP-4-amino-4,6-dideoxygalactose transaminase</fullName>
    </submittedName>
</protein>
<dbReference type="GO" id="GO:0008483">
    <property type="term" value="F:transaminase activity"/>
    <property type="evidence" value="ECO:0007669"/>
    <property type="project" value="TreeGrafter"/>
</dbReference>
<accession>A0A1G9WL51</accession>
<comment type="similarity">
    <text evidence="2 5">Belongs to the DegT/DnrJ/EryC1 family.</text>
</comment>
<dbReference type="RefSeq" id="WP_074608356.1">
    <property type="nucleotide sequence ID" value="NZ_FNGY01000005.1"/>
</dbReference>
<dbReference type="AlphaFoldDB" id="A0A1G9WL51"/>
<dbReference type="Gene3D" id="3.90.1150.10">
    <property type="entry name" value="Aspartate Aminotransferase, domain 1"/>
    <property type="match status" value="1"/>
</dbReference>
<evidence type="ECO:0000256" key="1">
    <source>
        <dbReference type="ARBA" id="ARBA00022898"/>
    </source>
</evidence>
<dbReference type="PANTHER" id="PTHR30244:SF36">
    <property type="entry name" value="3-OXO-GLUCOSE-6-PHOSPHATE:GLUTAMATE AMINOTRANSFERASE"/>
    <property type="match status" value="1"/>
</dbReference>
<dbReference type="InterPro" id="IPR015424">
    <property type="entry name" value="PyrdxlP-dep_Trfase"/>
</dbReference>
<evidence type="ECO:0000256" key="5">
    <source>
        <dbReference type="RuleBase" id="RU004508"/>
    </source>
</evidence>
<dbReference type="PANTHER" id="PTHR30244">
    <property type="entry name" value="TRANSAMINASE"/>
    <property type="match status" value="1"/>
</dbReference>
<proteinExistence type="inferred from homology"/>
<dbReference type="EMBL" id="FNGY01000005">
    <property type="protein sequence ID" value="SDM84891.1"/>
    <property type="molecule type" value="Genomic_DNA"/>
</dbReference>
<evidence type="ECO:0000256" key="2">
    <source>
        <dbReference type="ARBA" id="ARBA00037999"/>
    </source>
</evidence>
<dbReference type="PIRSF" id="PIRSF000390">
    <property type="entry name" value="PLP_StrS"/>
    <property type="match status" value="1"/>
</dbReference>
<evidence type="ECO:0000256" key="4">
    <source>
        <dbReference type="PIRSR" id="PIRSR000390-2"/>
    </source>
</evidence>
<keyword evidence="1 4" id="KW-0663">Pyridoxal phosphate</keyword>
<evidence type="ECO:0000313" key="7">
    <source>
        <dbReference type="Proteomes" id="UP000183200"/>
    </source>
</evidence>
<dbReference type="GO" id="GO:0000271">
    <property type="term" value="P:polysaccharide biosynthetic process"/>
    <property type="evidence" value="ECO:0007669"/>
    <property type="project" value="TreeGrafter"/>
</dbReference>
<feature type="active site" description="Proton acceptor" evidence="3">
    <location>
        <position position="189"/>
    </location>
</feature>
<evidence type="ECO:0000256" key="3">
    <source>
        <dbReference type="PIRSR" id="PIRSR000390-1"/>
    </source>
</evidence>
<dbReference type="InterPro" id="IPR015422">
    <property type="entry name" value="PyrdxlP-dep_Trfase_small"/>
</dbReference>
<dbReference type="Gene3D" id="3.40.640.10">
    <property type="entry name" value="Type I PLP-dependent aspartate aminotransferase-like (Major domain)"/>
    <property type="match status" value="1"/>
</dbReference>
<keyword evidence="7" id="KW-1185">Reference proteome</keyword>
<reference evidence="7" key="1">
    <citation type="submission" date="2016-10" db="EMBL/GenBank/DDBJ databases">
        <authorList>
            <person name="Varghese N."/>
            <person name="Submissions S."/>
        </authorList>
    </citation>
    <scope>NUCLEOTIDE SEQUENCE [LARGE SCALE GENOMIC DNA]</scope>
    <source>
        <strain evidence="7">DSM 19110</strain>
    </source>
</reference>
<dbReference type="InterPro" id="IPR000653">
    <property type="entry name" value="DegT/StrS_aminotransferase"/>
</dbReference>
<dbReference type="CDD" id="cd00616">
    <property type="entry name" value="AHBA_syn"/>
    <property type="match status" value="1"/>
</dbReference>
<dbReference type="InterPro" id="IPR015421">
    <property type="entry name" value="PyrdxlP-dep_Trfase_major"/>
</dbReference>
<dbReference type="GO" id="GO:0030170">
    <property type="term" value="F:pyridoxal phosphate binding"/>
    <property type="evidence" value="ECO:0007669"/>
    <property type="project" value="TreeGrafter"/>
</dbReference>
<sequence>MSLMKIPYENLKTLNHPFEAELKKRFSDFLDKGWYILGDEVSLFEKEFGDFHQEQFVVGVANGLDALILSLKCCNFQPGDEVIVPSNTYIATILAILHCNLVPVFVEPDIRTYNIDPEKIKAAITGKTVAIMPVHLYGQCCDMDPILLIARNHNLKIIEDCAQAHGATYKGKMAGTFGDFGAFSFYPTKNLGALGDAGAIICKSSQDYEKLRQLRNYGSEKKYHNGIIGFNSRLDEIQASFLRIKLPYLNKINQHKQQLATIYLENLNESYIKPVVTEGFGNIYHIFNIRHPERDRIKAYLQDEGIGTEIHYPVAPHKQKALKAMNDLHFPISSEIHETTLSLPCSFAHDTEQIYRVVEVLNKFI</sequence>
<name>A0A1G9WL51_9SPHI</name>
<dbReference type="OrthoDB" id="9804264at2"/>